<accession>A0A511W7V3</accession>
<dbReference type="Pfam" id="PF12697">
    <property type="entry name" value="Abhydrolase_6"/>
    <property type="match status" value="1"/>
</dbReference>
<dbReference type="Proteomes" id="UP000321440">
    <property type="component" value="Unassembled WGS sequence"/>
</dbReference>
<organism evidence="2 3">
    <name type="scientific">Alkalibacillus haloalkaliphilus</name>
    <dbReference type="NCBI Taxonomy" id="94136"/>
    <lineage>
        <taxon>Bacteria</taxon>
        <taxon>Bacillati</taxon>
        <taxon>Bacillota</taxon>
        <taxon>Bacilli</taxon>
        <taxon>Bacillales</taxon>
        <taxon>Bacillaceae</taxon>
        <taxon>Alkalibacillus</taxon>
    </lineage>
</organism>
<gene>
    <name evidence="2" type="ORF">AHA02nite_28720</name>
</gene>
<dbReference type="PANTHER" id="PTHR43358:SF4">
    <property type="entry name" value="ALPHA_BETA HYDROLASE FOLD-1 DOMAIN-CONTAINING PROTEIN"/>
    <property type="match status" value="1"/>
</dbReference>
<protein>
    <submittedName>
        <fullName evidence="2">Alpha/beta hydrolase</fullName>
    </submittedName>
</protein>
<dbReference type="InterPro" id="IPR052920">
    <property type="entry name" value="DNA-binding_regulatory"/>
</dbReference>
<evidence type="ECO:0000313" key="3">
    <source>
        <dbReference type="Proteomes" id="UP000321440"/>
    </source>
</evidence>
<proteinExistence type="predicted"/>
<dbReference type="AlphaFoldDB" id="A0A511W7V3"/>
<name>A0A511W7V3_9BACI</name>
<evidence type="ECO:0000313" key="2">
    <source>
        <dbReference type="EMBL" id="GEN47096.1"/>
    </source>
</evidence>
<dbReference type="InterPro" id="IPR000073">
    <property type="entry name" value="AB_hydrolase_1"/>
</dbReference>
<dbReference type="PANTHER" id="PTHR43358">
    <property type="entry name" value="ALPHA/BETA-HYDROLASE"/>
    <property type="match status" value="1"/>
</dbReference>
<dbReference type="Gene3D" id="3.40.50.1820">
    <property type="entry name" value="alpha/beta hydrolase"/>
    <property type="match status" value="1"/>
</dbReference>
<keyword evidence="3" id="KW-1185">Reference proteome</keyword>
<comment type="caution">
    <text evidence="2">The sequence shown here is derived from an EMBL/GenBank/DDBJ whole genome shotgun (WGS) entry which is preliminary data.</text>
</comment>
<feature type="domain" description="AB hydrolase-1" evidence="1">
    <location>
        <begin position="100"/>
        <end position="298"/>
    </location>
</feature>
<reference evidence="2 3" key="1">
    <citation type="submission" date="2019-07" db="EMBL/GenBank/DDBJ databases">
        <title>Whole genome shotgun sequence of Alkalibacillus haloalkaliphilus NBRC 103110.</title>
        <authorList>
            <person name="Hosoyama A."/>
            <person name="Uohara A."/>
            <person name="Ohji S."/>
            <person name="Ichikawa N."/>
        </authorList>
    </citation>
    <scope>NUCLEOTIDE SEQUENCE [LARGE SCALE GENOMIC DNA]</scope>
    <source>
        <strain evidence="2 3">NBRC 103110</strain>
    </source>
</reference>
<dbReference type="InterPro" id="IPR029058">
    <property type="entry name" value="AB_hydrolase_fold"/>
</dbReference>
<dbReference type="GO" id="GO:0016787">
    <property type="term" value="F:hydrolase activity"/>
    <property type="evidence" value="ECO:0007669"/>
    <property type="project" value="UniProtKB-KW"/>
</dbReference>
<keyword evidence="2" id="KW-0378">Hydrolase</keyword>
<dbReference type="SUPFAM" id="SSF53474">
    <property type="entry name" value="alpha/beta-Hydrolases"/>
    <property type="match status" value="1"/>
</dbReference>
<dbReference type="EMBL" id="BJYA01000024">
    <property type="protein sequence ID" value="GEN47096.1"/>
    <property type="molecule type" value="Genomic_DNA"/>
</dbReference>
<sequence length="320" mass="36548">MRKRKWIIIIGASFLTLLLIVNIFASNFFYNLAIKSDEKEFLVEDEDLVVSASAMNVFLEGGWREWVNTQPFEHWELESFDGLKLKGYYLESEEVTDQTVVFAHGYLGRGRDMALYGQYYYEELGYNVLLSDLRGHGDSEGDYIGFGWHDRLDLIDWVNRVVEHQGPETEIVLHGLSMGAAAVLMASGEELPDQVKAIVADSGYTGVYDLFEYQMERMYNLPSFPVLPTTSLVTKVRADYSLKEASALDQVKQAEVPILYFHGKKDAFVPTSMTEKLYEATNSEAEIKLFEDAGHGEAFAIYEEVYVEKLNDFLYRFVSN</sequence>
<evidence type="ECO:0000259" key="1">
    <source>
        <dbReference type="Pfam" id="PF12697"/>
    </source>
</evidence>
<dbReference type="RefSeq" id="WP_170236118.1">
    <property type="nucleotide sequence ID" value="NZ_BJYA01000024.1"/>
</dbReference>